<keyword evidence="2" id="KW-1185">Reference proteome</keyword>
<protein>
    <recommendedName>
        <fullName evidence="3">SGNH/GDSL hydrolase family protein</fullName>
    </recommendedName>
</protein>
<proteinExistence type="predicted"/>
<dbReference type="EMBL" id="JAAIYP010000009">
    <property type="protein sequence ID" value="NFV79048.1"/>
    <property type="molecule type" value="Genomic_DNA"/>
</dbReference>
<gene>
    <name evidence="1" type="ORF">G4223_02820</name>
</gene>
<dbReference type="Proteomes" id="UP000480684">
    <property type="component" value="Unassembled WGS sequence"/>
</dbReference>
<comment type="caution">
    <text evidence="1">The sequence shown here is derived from an EMBL/GenBank/DDBJ whole genome shotgun (WGS) entry which is preliminary data.</text>
</comment>
<name>A0A7C9US38_9PROT</name>
<accession>A0A7C9US38</accession>
<evidence type="ECO:0000313" key="1">
    <source>
        <dbReference type="EMBL" id="NFV79048.1"/>
    </source>
</evidence>
<evidence type="ECO:0000313" key="2">
    <source>
        <dbReference type="Proteomes" id="UP000480684"/>
    </source>
</evidence>
<dbReference type="AlphaFoldDB" id="A0A7C9US38"/>
<organism evidence="1 2">
    <name type="scientific">Magnetospirillum aberrantis SpK</name>
    <dbReference type="NCBI Taxonomy" id="908842"/>
    <lineage>
        <taxon>Bacteria</taxon>
        <taxon>Pseudomonadati</taxon>
        <taxon>Pseudomonadota</taxon>
        <taxon>Alphaproteobacteria</taxon>
        <taxon>Rhodospirillales</taxon>
        <taxon>Rhodospirillaceae</taxon>
        <taxon>Magnetospirillum</taxon>
    </lineage>
</organism>
<dbReference type="RefSeq" id="WP_163674720.1">
    <property type="nucleotide sequence ID" value="NZ_JAAIYP010000009.1"/>
</dbReference>
<reference evidence="1 2" key="1">
    <citation type="submission" date="2020-02" db="EMBL/GenBank/DDBJ databases">
        <authorList>
            <person name="Dziuba M."/>
            <person name="Kuznetsov B."/>
            <person name="Mardanov A."/>
            <person name="Ravin N."/>
            <person name="Grouzdev D."/>
        </authorList>
    </citation>
    <scope>NUCLEOTIDE SEQUENCE [LARGE SCALE GENOMIC DNA]</scope>
    <source>
        <strain evidence="1 2">SpK</strain>
    </source>
</reference>
<evidence type="ECO:0008006" key="3">
    <source>
        <dbReference type="Google" id="ProtNLM"/>
    </source>
</evidence>
<sequence length="335" mass="37155">MFPRIYVAVVILGLAILGAVAMLPPPPFSTNPAHLSCLGRDILFDSKMAQVRAEPKYDVLTFGNSRILDVGEAELNIPGIRYFNFANGGTSFRQSVVALEQVARVGKAPKVAILSFDHPALVYAQLPYAWPLPPDRWKFLAEDFQGLLDGTHVVGPDWRKFRQRIFTEEVGALARLVNFFRLKNTLSAYFPSAGDDASCNLFRPDGSRGRTSLPHADLDGAAARPWPIYEDRYPLLEHDLDVLAGIQATGTAVVIYESPLYPAITTELNSRLPEEMARQRQRLMDGCRSRGLDCRPAPMIEGSDTEGHWPDATHAPPRLLGRWVAELVRAHLSTP</sequence>